<feature type="transmembrane region" description="Helical" evidence="11">
    <location>
        <begin position="46"/>
        <end position="69"/>
    </location>
</feature>
<dbReference type="InterPro" id="IPR003439">
    <property type="entry name" value="ABC_transporter-like_ATP-bd"/>
</dbReference>
<keyword evidence="10 11" id="KW-0472">Membrane</keyword>
<dbReference type="EMBL" id="SZPX01000005">
    <property type="protein sequence ID" value="TKI69404.1"/>
    <property type="molecule type" value="Genomic_DNA"/>
</dbReference>
<dbReference type="PROSITE" id="PS00211">
    <property type="entry name" value="ABC_TRANSPORTER_1"/>
    <property type="match status" value="1"/>
</dbReference>
<evidence type="ECO:0000256" key="3">
    <source>
        <dbReference type="ARBA" id="ARBA00022475"/>
    </source>
</evidence>
<dbReference type="InterPro" id="IPR017871">
    <property type="entry name" value="ABC_transporter-like_CS"/>
</dbReference>
<comment type="subcellular location">
    <subcellularLocation>
        <location evidence="1">Cell membrane</location>
        <topology evidence="1">Multi-pass membrane protein</topology>
    </subcellularLocation>
</comment>
<dbReference type="Proteomes" id="UP000309561">
    <property type="component" value="Unassembled WGS sequence"/>
</dbReference>
<evidence type="ECO:0000256" key="5">
    <source>
        <dbReference type="ARBA" id="ARBA00022741"/>
    </source>
</evidence>
<evidence type="ECO:0000313" key="15">
    <source>
        <dbReference type="Proteomes" id="UP000309561"/>
    </source>
</evidence>
<dbReference type="AlphaFoldDB" id="A0A4U2Z653"/>
<keyword evidence="9" id="KW-0811">Translocation</keyword>
<keyword evidence="6 14" id="KW-0067">ATP-binding</keyword>
<dbReference type="GO" id="GO:0006886">
    <property type="term" value="P:intracellular protein transport"/>
    <property type="evidence" value="ECO:0007669"/>
    <property type="project" value="InterPro"/>
</dbReference>
<dbReference type="GO" id="GO:0006605">
    <property type="term" value="P:protein targeting"/>
    <property type="evidence" value="ECO:0007669"/>
    <property type="project" value="InterPro"/>
</dbReference>
<dbReference type="CDD" id="cd18552">
    <property type="entry name" value="ABC_6TM_MsbA_like"/>
    <property type="match status" value="1"/>
</dbReference>
<evidence type="ECO:0000256" key="9">
    <source>
        <dbReference type="ARBA" id="ARBA00023010"/>
    </source>
</evidence>
<feature type="transmembrane region" description="Helical" evidence="11">
    <location>
        <begin position="167"/>
        <end position="183"/>
    </location>
</feature>
<keyword evidence="7" id="KW-0653">Protein transport</keyword>
<dbReference type="Gene3D" id="1.20.1560.10">
    <property type="entry name" value="ABC transporter type 1, transmembrane domain"/>
    <property type="match status" value="1"/>
</dbReference>
<evidence type="ECO:0000256" key="2">
    <source>
        <dbReference type="ARBA" id="ARBA00022448"/>
    </source>
</evidence>
<dbReference type="Gene3D" id="3.40.50.300">
    <property type="entry name" value="P-loop containing nucleotide triphosphate hydrolases"/>
    <property type="match status" value="1"/>
</dbReference>
<dbReference type="PROSITE" id="PS50929">
    <property type="entry name" value="ABC_TM1F"/>
    <property type="match status" value="1"/>
</dbReference>
<dbReference type="OrthoDB" id="9760168at2"/>
<sequence length="599" mass="68363">MKFRLFSACFCFLDKISPKNSSLEFKEELLKKILKRYWPYIKEYKFEYFLVLVGIIFTVSATTATAHIMKPLMDEMFIEKKEEMLYYIPLGLVVIYFFKSAGRYIQSVFMNYIGQHIITRFREILLEKIINLDMTFLYINRSGELISRVTNDIERIRYFVSNMLPELFRESLTVIALIGYVIYLNPLLAFYSLVVLPVVVYPIILIGKKLKKYSLRSQEKNADVVSRLTEVFNNSEIIKANATQRFELGRFSVQNWQFFKINMKSVYVGDIVSPMMEIVGALGLAAVIFVGGKEVYDGRMSVGEFTAFITAVGLVFQPIRRISSIYSKIQDAVAASERVFELLDRENRIIDGIKVLEEDITHIEFKHVKLKYDDSYALDDVSIDIKQGENIALVGDSGGGKSTFINMLLRFYDPDSGEVLVNGTNIKEFSQDSLKHHISLVTQRIYIFQDTLAANVAYGQEEIDEAKVIEALKLADAYEFAASLENGIYTKMEEYGSNLSGGQRQRIAIARAIYKHASLLLFDEATSALDNESEKRIQNALHEYTKDKITITIAHRLSTIESADKILVMQKGKIIASGNHAELLESSDVYQKLAGRFES</sequence>
<organism evidence="14 15">
    <name type="scientific">Sulfurimonas crateris</name>
    <dbReference type="NCBI Taxonomy" id="2574727"/>
    <lineage>
        <taxon>Bacteria</taxon>
        <taxon>Pseudomonadati</taxon>
        <taxon>Campylobacterota</taxon>
        <taxon>Epsilonproteobacteria</taxon>
        <taxon>Campylobacterales</taxon>
        <taxon>Sulfurimonadaceae</taxon>
        <taxon>Sulfurimonas</taxon>
    </lineage>
</organism>
<keyword evidence="4 11" id="KW-0812">Transmembrane</keyword>
<keyword evidence="2" id="KW-0813">Transport</keyword>
<dbReference type="SMART" id="SM00382">
    <property type="entry name" value="AAA"/>
    <property type="match status" value="1"/>
</dbReference>
<keyword evidence="5" id="KW-0547">Nucleotide-binding</keyword>
<protein>
    <submittedName>
        <fullName evidence="14">ATP-binding cassette domain-containing protein</fullName>
    </submittedName>
</protein>
<evidence type="ECO:0000256" key="6">
    <source>
        <dbReference type="ARBA" id="ARBA00022840"/>
    </source>
</evidence>
<dbReference type="GO" id="GO:0005524">
    <property type="term" value="F:ATP binding"/>
    <property type="evidence" value="ECO:0007669"/>
    <property type="project" value="UniProtKB-KW"/>
</dbReference>
<evidence type="ECO:0000256" key="8">
    <source>
        <dbReference type="ARBA" id="ARBA00022989"/>
    </source>
</evidence>
<feature type="transmembrane region" description="Helical" evidence="11">
    <location>
        <begin position="84"/>
        <end position="102"/>
    </location>
</feature>
<dbReference type="PROSITE" id="PS50893">
    <property type="entry name" value="ABC_TRANSPORTER_2"/>
    <property type="match status" value="1"/>
</dbReference>
<dbReference type="InterPro" id="IPR011527">
    <property type="entry name" value="ABC1_TM_dom"/>
</dbReference>
<dbReference type="PANTHER" id="PTHR43394">
    <property type="entry name" value="ATP-DEPENDENT PERMEASE MDL1, MITOCHONDRIAL"/>
    <property type="match status" value="1"/>
</dbReference>
<feature type="transmembrane region" description="Helical" evidence="11">
    <location>
        <begin position="189"/>
        <end position="207"/>
    </location>
</feature>
<evidence type="ECO:0000256" key="4">
    <source>
        <dbReference type="ARBA" id="ARBA00022692"/>
    </source>
</evidence>
<reference evidence="14 15" key="1">
    <citation type="submission" date="2019-04" db="EMBL/GenBank/DDBJ databases">
        <title>Sulfurimonas crateris sp. nov. a facultative anaerobic sulfur-oxidizing chemolithautotrophic bacterium isolated from a terrestrial mud vulcano.</title>
        <authorList>
            <person name="Ratnikova N.M."/>
            <person name="Slobodkin A.I."/>
            <person name="Merkel A.Y."/>
            <person name="Novikov A."/>
            <person name="Bonch-Osmolovskaya E.A."/>
            <person name="Slobodkina G.B."/>
        </authorList>
    </citation>
    <scope>NUCLEOTIDE SEQUENCE [LARGE SCALE GENOMIC DNA]</scope>
    <source>
        <strain evidence="14 15">SN118</strain>
    </source>
</reference>
<dbReference type="InterPro" id="IPR039421">
    <property type="entry name" value="Type_1_exporter"/>
</dbReference>
<feature type="transmembrane region" description="Helical" evidence="11">
    <location>
        <begin position="266"/>
        <end position="290"/>
    </location>
</feature>
<keyword evidence="3" id="KW-1003">Cell membrane</keyword>
<proteinExistence type="predicted"/>
<dbReference type="InterPro" id="IPR036640">
    <property type="entry name" value="ABC1_TM_sf"/>
</dbReference>
<evidence type="ECO:0000256" key="7">
    <source>
        <dbReference type="ARBA" id="ARBA00022927"/>
    </source>
</evidence>
<dbReference type="SUPFAM" id="SSF52540">
    <property type="entry name" value="P-loop containing nucleoside triphosphate hydrolases"/>
    <property type="match status" value="1"/>
</dbReference>
<dbReference type="InterPro" id="IPR003593">
    <property type="entry name" value="AAA+_ATPase"/>
</dbReference>
<dbReference type="FunFam" id="3.40.50.300:FF:000221">
    <property type="entry name" value="Multidrug ABC transporter ATP-binding protein"/>
    <property type="match status" value="1"/>
</dbReference>
<dbReference type="GO" id="GO:0005886">
    <property type="term" value="C:plasma membrane"/>
    <property type="evidence" value="ECO:0007669"/>
    <property type="project" value="UniProtKB-SubCell"/>
</dbReference>
<dbReference type="PROSITE" id="PS01067">
    <property type="entry name" value="SECE_SEC61G"/>
    <property type="match status" value="1"/>
</dbReference>
<accession>A0A4U2Z653</accession>
<feature type="domain" description="ABC transporter" evidence="12">
    <location>
        <begin position="363"/>
        <end position="596"/>
    </location>
</feature>
<feature type="domain" description="ABC transmembrane type-1" evidence="13">
    <location>
        <begin position="49"/>
        <end position="331"/>
    </location>
</feature>
<dbReference type="PANTHER" id="PTHR43394:SF1">
    <property type="entry name" value="ATP-BINDING CASSETTE SUB-FAMILY B MEMBER 10, MITOCHONDRIAL"/>
    <property type="match status" value="1"/>
</dbReference>
<comment type="caution">
    <text evidence="14">The sequence shown here is derived from an EMBL/GenBank/DDBJ whole genome shotgun (WGS) entry which is preliminary data.</text>
</comment>
<gene>
    <name evidence="14" type="ORF">FCU45_07785</name>
</gene>
<evidence type="ECO:0000256" key="10">
    <source>
        <dbReference type="ARBA" id="ARBA00023136"/>
    </source>
</evidence>
<evidence type="ECO:0000259" key="12">
    <source>
        <dbReference type="PROSITE" id="PS50893"/>
    </source>
</evidence>
<evidence type="ECO:0000313" key="14">
    <source>
        <dbReference type="EMBL" id="TKI69404.1"/>
    </source>
</evidence>
<dbReference type="InterPro" id="IPR027417">
    <property type="entry name" value="P-loop_NTPase"/>
</dbReference>
<evidence type="ECO:0000256" key="11">
    <source>
        <dbReference type="SAM" id="Phobius"/>
    </source>
</evidence>
<dbReference type="Pfam" id="PF00664">
    <property type="entry name" value="ABC_membrane"/>
    <property type="match status" value="1"/>
</dbReference>
<dbReference type="InterPro" id="IPR001901">
    <property type="entry name" value="Translocase_SecE/Sec61-g"/>
</dbReference>
<keyword evidence="8 11" id="KW-1133">Transmembrane helix</keyword>
<dbReference type="GO" id="GO:0016887">
    <property type="term" value="F:ATP hydrolysis activity"/>
    <property type="evidence" value="ECO:0007669"/>
    <property type="project" value="InterPro"/>
</dbReference>
<dbReference type="GO" id="GO:0015421">
    <property type="term" value="F:ABC-type oligopeptide transporter activity"/>
    <property type="evidence" value="ECO:0007669"/>
    <property type="project" value="TreeGrafter"/>
</dbReference>
<dbReference type="Pfam" id="PF00005">
    <property type="entry name" value="ABC_tran"/>
    <property type="match status" value="1"/>
</dbReference>
<evidence type="ECO:0000256" key="1">
    <source>
        <dbReference type="ARBA" id="ARBA00004651"/>
    </source>
</evidence>
<dbReference type="SUPFAM" id="SSF90123">
    <property type="entry name" value="ABC transporter transmembrane region"/>
    <property type="match status" value="1"/>
</dbReference>
<keyword evidence="15" id="KW-1185">Reference proteome</keyword>
<name>A0A4U2Z653_9BACT</name>
<evidence type="ECO:0000259" key="13">
    <source>
        <dbReference type="PROSITE" id="PS50929"/>
    </source>
</evidence>